<evidence type="ECO:0000313" key="2">
    <source>
        <dbReference type="Proteomes" id="UP000595420"/>
    </source>
</evidence>
<evidence type="ECO:0000313" key="1">
    <source>
        <dbReference type="EMBL" id="QQD73621.1"/>
    </source>
</evidence>
<organism evidence="1 2">
    <name type="scientific">Acidithiobacillus ferrivorans</name>
    <dbReference type="NCBI Taxonomy" id="160808"/>
    <lineage>
        <taxon>Bacteria</taxon>
        <taxon>Pseudomonadati</taxon>
        <taxon>Pseudomonadota</taxon>
        <taxon>Acidithiobacillia</taxon>
        <taxon>Acidithiobacillales</taxon>
        <taxon>Acidithiobacillaceae</taxon>
        <taxon>Acidithiobacillus</taxon>
    </lineage>
</organism>
<accession>A0A7T4WFK1</accession>
<dbReference type="AlphaFoldDB" id="A0A7T4WFK1"/>
<name>A0A7T4WFK1_9PROT</name>
<dbReference type="EMBL" id="CP059488">
    <property type="protein sequence ID" value="QQD73621.1"/>
    <property type="molecule type" value="Genomic_DNA"/>
</dbReference>
<proteinExistence type="predicted"/>
<protein>
    <submittedName>
        <fullName evidence="1">Transposase</fullName>
    </submittedName>
</protein>
<sequence>MPFHRLVSLRLSEWISYFLTVVPPRSRCSFLELLCGCLVSPEGWVTRALSSISLRCHWTTYYKLLERESLRTQALAIAQVRWLLQSLPKLLIVEMVIDDTMVLRQSNKAPGAAIRFDHSHKQASEVQWNGKPG</sequence>
<reference evidence="1 2" key="1">
    <citation type="submission" date="2020-07" db="EMBL/GenBank/DDBJ databases">
        <title>Complete genome sequence analysis of Acidithiobacillus ferrivorans XJFY6S-08 reveals extreme environmental adaptation to alpine acid mine drainage.</title>
        <authorList>
            <person name="Yan L."/>
            <person name="Ni Y."/>
        </authorList>
    </citation>
    <scope>NUCLEOTIDE SEQUENCE [LARGE SCALE GENOMIC DNA]</scope>
    <source>
        <strain evidence="1 2">XJFY6S-08</strain>
    </source>
</reference>
<dbReference type="RefSeq" id="WP_198661058.1">
    <property type="nucleotide sequence ID" value="NZ_CP059488.1"/>
</dbReference>
<gene>
    <name evidence="1" type="ORF">H2515_05025</name>
</gene>
<dbReference type="Proteomes" id="UP000595420">
    <property type="component" value="Chromosome"/>
</dbReference>